<dbReference type="SUPFAM" id="SSF53448">
    <property type="entry name" value="Nucleotide-diphospho-sugar transferases"/>
    <property type="match status" value="1"/>
</dbReference>
<comment type="caution">
    <text evidence="1">The sequence shown here is derived from an EMBL/GenBank/DDBJ whole genome shotgun (WGS) entry which is preliminary data.</text>
</comment>
<keyword evidence="2" id="KW-1185">Reference proteome</keyword>
<dbReference type="AlphaFoldDB" id="A0A7W9CIK6"/>
<dbReference type="EMBL" id="JACHOR010000003">
    <property type="protein sequence ID" value="MBB5746334.1"/>
    <property type="molecule type" value="Genomic_DNA"/>
</dbReference>
<organism evidence="1 2">
    <name type="scientific">Brevundimonas variabilis</name>
    <dbReference type="NCBI Taxonomy" id="74312"/>
    <lineage>
        <taxon>Bacteria</taxon>
        <taxon>Pseudomonadati</taxon>
        <taxon>Pseudomonadota</taxon>
        <taxon>Alphaproteobacteria</taxon>
        <taxon>Caulobacterales</taxon>
        <taxon>Caulobacteraceae</taxon>
        <taxon>Brevundimonas</taxon>
    </lineage>
</organism>
<dbReference type="GO" id="GO:0016740">
    <property type="term" value="F:transferase activity"/>
    <property type="evidence" value="ECO:0007669"/>
    <property type="project" value="UniProtKB-KW"/>
</dbReference>
<evidence type="ECO:0000313" key="2">
    <source>
        <dbReference type="Proteomes" id="UP000545037"/>
    </source>
</evidence>
<keyword evidence="1" id="KW-0808">Transferase</keyword>
<dbReference type="Gene3D" id="3.90.550.10">
    <property type="entry name" value="Spore Coat Polysaccharide Biosynthesis Protein SpsA, Chain A"/>
    <property type="match status" value="1"/>
</dbReference>
<sequence length="190" mass="20617">MAALNADPRLVAVFGPVRALYPEHAPAWARKADLHSTEPVITPAGVDTGYTSNAMVRANALAGQRFDEALGRSGGEDTDLFTRLHKQGARYGVAPKAIVFEAVASDRLNTRWLATRAFRSGQTHARRFLAGINTRTRAFAVAAAKCLYCMALTLLYAGSPSQWRRAWVRASLHAGAAARLCGFREGRLYG</sequence>
<dbReference type="Proteomes" id="UP000545037">
    <property type="component" value="Unassembled WGS sequence"/>
</dbReference>
<protein>
    <submittedName>
        <fullName evidence="1">GT2 family glycosyltransferase</fullName>
    </submittedName>
</protein>
<gene>
    <name evidence="1" type="ORF">GGR13_001938</name>
</gene>
<name>A0A7W9CIK6_9CAUL</name>
<reference evidence="1 2" key="1">
    <citation type="submission" date="2020-08" db="EMBL/GenBank/DDBJ databases">
        <title>Genomic Encyclopedia of Type Strains, Phase IV (KMG-IV): sequencing the most valuable type-strain genomes for metagenomic binning, comparative biology and taxonomic classification.</title>
        <authorList>
            <person name="Goeker M."/>
        </authorList>
    </citation>
    <scope>NUCLEOTIDE SEQUENCE [LARGE SCALE GENOMIC DNA]</scope>
    <source>
        <strain evidence="1 2">DSM 4737</strain>
    </source>
</reference>
<accession>A0A7W9CIK6</accession>
<evidence type="ECO:0000313" key="1">
    <source>
        <dbReference type="EMBL" id="MBB5746334.1"/>
    </source>
</evidence>
<dbReference type="InterPro" id="IPR029044">
    <property type="entry name" value="Nucleotide-diphossugar_trans"/>
</dbReference>
<proteinExistence type="predicted"/>